<dbReference type="Proteomes" id="UP000675881">
    <property type="component" value="Chromosome 14"/>
</dbReference>
<dbReference type="AlphaFoldDB" id="A0A7R8H3X4"/>
<sequence>MVRLWNTHPLFFIKRRKRGERDSVVISFSTTQGGSSPSVSAAQPPQHISQVCPNSCAIPTHNHSSIEITMADILLAFQENCFTVDLDFEKCPSGGIMVLFSGVWRQILLMIPKGNDGDILRICLLNSSILWPYVHVLTLTQNIRASKADYGSSKQMNQMERIHSFMGYSEEGRVKRGGKNGTLRTQLVQCSESRMFFNPRKEVCRWFFRRNDGYE</sequence>
<keyword evidence="1" id="KW-0233">DNA recombination</keyword>
<keyword evidence="1" id="KW-0067">ATP-binding</keyword>
<dbReference type="Pfam" id="PF05970">
    <property type="entry name" value="PIF1"/>
    <property type="match status" value="1"/>
</dbReference>
<keyword evidence="1" id="KW-0547">Nucleotide-binding</keyword>
<keyword evidence="1" id="KW-0227">DNA damage</keyword>
<keyword evidence="1" id="KW-0347">Helicase</keyword>
<comment type="cofactor">
    <cofactor evidence="1">
        <name>Mg(2+)</name>
        <dbReference type="ChEBI" id="CHEBI:18420"/>
    </cofactor>
</comment>
<evidence type="ECO:0000256" key="1">
    <source>
        <dbReference type="RuleBase" id="RU363044"/>
    </source>
</evidence>
<comment type="catalytic activity">
    <reaction evidence="1">
        <text>ATP + H2O = ADP + phosphate + H(+)</text>
        <dbReference type="Rhea" id="RHEA:13065"/>
        <dbReference type="ChEBI" id="CHEBI:15377"/>
        <dbReference type="ChEBI" id="CHEBI:15378"/>
        <dbReference type="ChEBI" id="CHEBI:30616"/>
        <dbReference type="ChEBI" id="CHEBI:43474"/>
        <dbReference type="ChEBI" id="CHEBI:456216"/>
        <dbReference type="EC" id="5.6.2.3"/>
    </reaction>
</comment>
<evidence type="ECO:0000313" key="4">
    <source>
        <dbReference type="Proteomes" id="UP000675881"/>
    </source>
</evidence>
<reference evidence="3" key="1">
    <citation type="submission" date="2021-02" db="EMBL/GenBank/DDBJ databases">
        <authorList>
            <person name="Bekaert M."/>
        </authorList>
    </citation>
    <scope>NUCLEOTIDE SEQUENCE</scope>
    <source>
        <strain evidence="3">IoA-00</strain>
    </source>
</reference>
<evidence type="ECO:0000259" key="2">
    <source>
        <dbReference type="Pfam" id="PF05970"/>
    </source>
</evidence>
<proteinExistence type="inferred from homology"/>
<dbReference type="GO" id="GO:0016787">
    <property type="term" value="F:hydrolase activity"/>
    <property type="evidence" value="ECO:0007669"/>
    <property type="project" value="UniProtKB-KW"/>
</dbReference>
<evidence type="ECO:0000313" key="3">
    <source>
        <dbReference type="EMBL" id="CAF2852128.1"/>
    </source>
</evidence>
<keyword evidence="1" id="KW-0234">DNA repair</keyword>
<accession>A0A7R8H3X4</accession>
<dbReference type="GO" id="GO:0043139">
    <property type="term" value="F:5'-3' DNA helicase activity"/>
    <property type="evidence" value="ECO:0007669"/>
    <property type="project" value="UniProtKB-EC"/>
</dbReference>
<keyword evidence="1" id="KW-0378">Hydrolase</keyword>
<protein>
    <recommendedName>
        <fullName evidence="1">ATP-dependent DNA helicase</fullName>
        <ecNumber evidence="1">5.6.2.3</ecNumber>
    </recommendedName>
</protein>
<feature type="domain" description="DNA helicase Pif1-like DEAD-box helicase" evidence="2">
    <location>
        <begin position="85"/>
        <end position="161"/>
    </location>
</feature>
<dbReference type="GO" id="GO:0005524">
    <property type="term" value="F:ATP binding"/>
    <property type="evidence" value="ECO:0007669"/>
    <property type="project" value="UniProtKB-KW"/>
</dbReference>
<dbReference type="GO" id="GO:0000723">
    <property type="term" value="P:telomere maintenance"/>
    <property type="evidence" value="ECO:0007669"/>
    <property type="project" value="InterPro"/>
</dbReference>
<keyword evidence="4" id="KW-1185">Reference proteome</keyword>
<dbReference type="InterPro" id="IPR010285">
    <property type="entry name" value="DNA_helicase_pif1-like_DEAD"/>
</dbReference>
<gene>
    <name evidence="3" type="ORF">LSAA_4859</name>
</gene>
<dbReference type="GO" id="GO:0006310">
    <property type="term" value="P:DNA recombination"/>
    <property type="evidence" value="ECO:0007669"/>
    <property type="project" value="UniProtKB-KW"/>
</dbReference>
<comment type="similarity">
    <text evidence="1">Belongs to the helicase family.</text>
</comment>
<dbReference type="EMBL" id="HG994593">
    <property type="protein sequence ID" value="CAF2852128.1"/>
    <property type="molecule type" value="Genomic_DNA"/>
</dbReference>
<organism evidence="3 4">
    <name type="scientific">Lepeophtheirus salmonis</name>
    <name type="common">Salmon louse</name>
    <name type="synonym">Caligus salmonis</name>
    <dbReference type="NCBI Taxonomy" id="72036"/>
    <lineage>
        <taxon>Eukaryota</taxon>
        <taxon>Metazoa</taxon>
        <taxon>Ecdysozoa</taxon>
        <taxon>Arthropoda</taxon>
        <taxon>Crustacea</taxon>
        <taxon>Multicrustacea</taxon>
        <taxon>Hexanauplia</taxon>
        <taxon>Copepoda</taxon>
        <taxon>Siphonostomatoida</taxon>
        <taxon>Caligidae</taxon>
        <taxon>Lepeophtheirus</taxon>
    </lineage>
</organism>
<dbReference type="GO" id="GO:0006281">
    <property type="term" value="P:DNA repair"/>
    <property type="evidence" value="ECO:0007669"/>
    <property type="project" value="UniProtKB-KW"/>
</dbReference>
<name>A0A7R8H3X4_LEPSM</name>
<dbReference type="EC" id="5.6.2.3" evidence="1"/>